<organism evidence="2 3">
    <name type="scientific">Thalassobellus suaedae</name>
    <dbReference type="NCBI Taxonomy" id="3074124"/>
    <lineage>
        <taxon>Bacteria</taxon>
        <taxon>Pseudomonadati</taxon>
        <taxon>Bacteroidota</taxon>
        <taxon>Flavobacteriia</taxon>
        <taxon>Flavobacteriales</taxon>
        <taxon>Flavobacteriaceae</taxon>
        <taxon>Thalassobellus</taxon>
    </lineage>
</organism>
<feature type="domain" description="NrS-1 polymerase-like helicase" evidence="1">
    <location>
        <begin position="125"/>
        <end position="230"/>
    </location>
</feature>
<name>A0ABY9XP51_9FLAO</name>
<accession>A0ABY9XP51</accession>
<dbReference type="InterPro" id="IPR027417">
    <property type="entry name" value="P-loop_NTPase"/>
</dbReference>
<dbReference type="SUPFAM" id="SSF52540">
    <property type="entry name" value="P-loop containing nucleoside triphosphate hydrolases"/>
    <property type="match status" value="1"/>
</dbReference>
<dbReference type="InterPro" id="IPR045455">
    <property type="entry name" value="NrS-1_pol-like_helicase"/>
</dbReference>
<proteinExistence type="predicted"/>
<sequence length="398" mass="47036">MEDKYLRIGTTYYKNVKMPLNSTDTMNMLASWSKHEIAMDHGKEFLIKIKKYDGFCLIPSHKNFKPVIDGFYNKYEKLEHKMQKGKFAETEKFLKHIFGEQYELGLDYLTILWQKPTQVLPILCLVSNERNTGKTTFINWMKLIFQGNMTINNNEDFRNRFNSDWASKLIIAVDEVLLDKREDSERLKNLSTAKTYKSEAKGKDKIEGSFFGKFILCSNNEENFVYIDNSEVRYWVRKIIPFELSKDNPNLLETLKRELPHFINFINIRKISSPRKTRMWFTKEQIYTNALAILMKGNKTYINKELEQILEDEFLQFDTNELKYSVGDLVEKLGKNNIRTSSFKISELLRNMYQLEPKNSTYTKHHMSLSTANKPIVEESTHKGRHYTFTKELFENLG</sequence>
<gene>
    <name evidence="2" type="ORF">RHP51_10645</name>
</gene>
<evidence type="ECO:0000313" key="2">
    <source>
        <dbReference type="EMBL" id="WNH07667.1"/>
    </source>
</evidence>
<dbReference type="RefSeq" id="WP_415864554.1">
    <property type="nucleotide sequence ID" value="NZ_CP134537.1"/>
</dbReference>
<evidence type="ECO:0000259" key="1">
    <source>
        <dbReference type="Pfam" id="PF19263"/>
    </source>
</evidence>
<protein>
    <submittedName>
        <fullName evidence="2">DUF5906 domain-containing protein</fullName>
    </submittedName>
</protein>
<evidence type="ECO:0000313" key="3">
    <source>
        <dbReference type="Proteomes" id="UP001302806"/>
    </source>
</evidence>
<reference evidence="2 3" key="1">
    <citation type="submission" date="2023-09" db="EMBL/GenBank/DDBJ databases">
        <title>Thalassobella suaedae gen. nov., sp. nov., a marine bacterium of the family Flavobacteriaceae isolated from a halophyte Suaeda japonica.</title>
        <authorList>
            <person name="Lee S.Y."/>
            <person name="Hwang C.Y."/>
        </authorList>
    </citation>
    <scope>NUCLEOTIDE SEQUENCE [LARGE SCALE GENOMIC DNA]</scope>
    <source>
        <strain evidence="2 3">HL-DH14</strain>
    </source>
</reference>
<dbReference type="Proteomes" id="UP001302806">
    <property type="component" value="Chromosome"/>
</dbReference>
<dbReference type="EMBL" id="CP134537">
    <property type="protein sequence ID" value="WNH07667.1"/>
    <property type="molecule type" value="Genomic_DNA"/>
</dbReference>
<dbReference type="Gene3D" id="3.40.50.300">
    <property type="entry name" value="P-loop containing nucleotide triphosphate hydrolases"/>
    <property type="match status" value="1"/>
</dbReference>
<dbReference type="Pfam" id="PF19263">
    <property type="entry name" value="DUF5906"/>
    <property type="match status" value="1"/>
</dbReference>